<organism evidence="6 7">
    <name type="scientific">Lactonifactor longoviformis DSM 17459</name>
    <dbReference type="NCBI Taxonomy" id="1122155"/>
    <lineage>
        <taxon>Bacteria</taxon>
        <taxon>Bacillati</taxon>
        <taxon>Bacillota</taxon>
        <taxon>Clostridia</taxon>
        <taxon>Eubacteriales</taxon>
        <taxon>Clostridiaceae</taxon>
        <taxon>Lactonifactor</taxon>
    </lineage>
</organism>
<keyword evidence="2" id="KW-0813">Transport</keyword>
<gene>
    <name evidence="6" type="ORF">SAMN02745158_03736</name>
</gene>
<proteinExistence type="inferred from homology"/>
<keyword evidence="7" id="KW-1185">Reference proteome</keyword>
<dbReference type="RefSeq" id="WP_158641020.1">
    <property type="nucleotide sequence ID" value="NZ_FQVI01000028.1"/>
</dbReference>
<name>A0A1M5BMT7_9CLOT</name>
<dbReference type="CDD" id="cd13585">
    <property type="entry name" value="PBP2_TMBP_like"/>
    <property type="match status" value="1"/>
</dbReference>
<reference evidence="6 7" key="1">
    <citation type="submission" date="2016-11" db="EMBL/GenBank/DDBJ databases">
        <authorList>
            <person name="Jaros S."/>
            <person name="Januszkiewicz K."/>
            <person name="Wedrychowicz H."/>
        </authorList>
    </citation>
    <scope>NUCLEOTIDE SEQUENCE [LARGE SCALE GENOMIC DNA]</scope>
    <source>
        <strain evidence="6 7">DSM 17459</strain>
    </source>
</reference>
<dbReference type="AlphaFoldDB" id="A0A1M5BMT7"/>
<evidence type="ECO:0000256" key="3">
    <source>
        <dbReference type="ARBA" id="ARBA00022729"/>
    </source>
</evidence>
<protein>
    <submittedName>
        <fullName evidence="6">Carbohydrate ABC transporter substrate-binding protein, CUT1 family (TC 3.A.1.1.-)</fullName>
    </submittedName>
</protein>
<dbReference type="PROSITE" id="PS51257">
    <property type="entry name" value="PROKAR_LIPOPROTEIN"/>
    <property type="match status" value="1"/>
</dbReference>
<dbReference type="OrthoDB" id="9798191at2"/>
<sequence>MRKKCKSILCMVLAMVVMFTMTACGGSEKEEKDKSDSTQGSDSKTAENGEFSWDMCKGQTIQVLFNEHPYSAAIVEHIKDFEELTGIKVQHSTIPETNYFDKVSVLLNSGGDNLDIFMTGPYQIWEYAGAGYMEDLEPFIQDPAKTAPDWQAEDFYQTILDSGRWDGISGHSMGEGSLWGLPMGYESDVLVYNKRILEEHGIEVPKTTSELLEAASALQGHSGENTYGVALRGELGWASLITAYQCFYSMWGGKDFAAEGGKLASQVNSPEAVEMTDWYVKLIQQGGSPTWAKATWYDLVTDIGNGTAAMMIDSSSCCFTPCVPGASKEAENLVVTTIPRPDGAGEDDDAYQLWTWSLAMNSASEKKDASWLFLQYFTSSEFHVKAFEHAQTVNAPRQSTTDSASYSAMVDAVQGYTEATEATVDATKMYYTPETEVFNVLYEWCATIQELTEGKYASTQEGMDELKETLDKIVSGIEVKE</sequence>
<evidence type="ECO:0000256" key="5">
    <source>
        <dbReference type="SAM" id="SignalP"/>
    </source>
</evidence>
<dbReference type="Proteomes" id="UP000184245">
    <property type="component" value="Unassembled WGS sequence"/>
</dbReference>
<accession>A0A1M5BMT7</accession>
<feature type="signal peptide" evidence="5">
    <location>
        <begin position="1"/>
        <end position="25"/>
    </location>
</feature>
<evidence type="ECO:0000313" key="7">
    <source>
        <dbReference type="Proteomes" id="UP000184245"/>
    </source>
</evidence>
<evidence type="ECO:0000256" key="2">
    <source>
        <dbReference type="ARBA" id="ARBA00022448"/>
    </source>
</evidence>
<dbReference type="InterPro" id="IPR006059">
    <property type="entry name" value="SBP"/>
</dbReference>
<dbReference type="Gene3D" id="3.40.190.10">
    <property type="entry name" value="Periplasmic binding protein-like II"/>
    <property type="match status" value="2"/>
</dbReference>
<evidence type="ECO:0000256" key="4">
    <source>
        <dbReference type="SAM" id="MobiDB-lite"/>
    </source>
</evidence>
<feature type="region of interest" description="Disordered" evidence="4">
    <location>
        <begin position="27"/>
        <end position="46"/>
    </location>
</feature>
<comment type="similarity">
    <text evidence="1">Belongs to the bacterial solute-binding protein 1 family.</text>
</comment>
<feature type="chain" id="PRO_5012589914" evidence="5">
    <location>
        <begin position="26"/>
        <end position="481"/>
    </location>
</feature>
<keyword evidence="3 5" id="KW-0732">Signal</keyword>
<dbReference type="EMBL" id="FQVI01000028">
    <property type="protein sequence ID" value="SHF43829.1"/>
    <property type="molecule type" value="Genomic_DNA"/>
</dbReference>
<dbReference type="SUPFAM" id="SSF53850">
    <property type="entry name" value="Periplasmic binding protein-like II"/>
    <property type="match status" value="1"/>
</dbReference>
<evidence type="ECO:0000256" key="1">
    <source>
        <dbReference type="ARBA" id="ARBA00008520"/>
    </source>
</evidence>
<feature type="compositionally biased region" description="Basic and acidic residues" evidence="4">
    <location>
        <begin position="27"/>
        <end position="36"/>
    </location>
</feature>
<evidence type="ECO:0000313" key="6">
    <source>
        <dbReference type="EMBL" id="SHF43829.1"/>
    </source>
</evidence>
<dbReference type="InterPro" id="IPR050490">
    <property type="entry name" value="Bact_solute-bd_prot1"/>
</dbReference>
<dbReference type="STRING" id="1122155.SAMN02745158_03736"/>
<dbReference type="PANTHER" id="PTHR43649:SF34">
    <property type="entry name" value="ABC TRANSPORTER PERIPLASMIC-BINDING PROTEIN YCJN-RELATED"/>
    <property type="match status" value="1"/>
</dbReference>
<dbReference type="Pfam" id="PF01547">
    <property type="entry name" value="SBP_bac_1"/>
    <property type="match status" value="1"/>
</dbReference>
<dbReference type="PANTHER" id="PTHR43649">
    <property type="entry name" value="ARABINOSE-BINDING PROTEIN-RELATED"/>
    <property type="match status" value="1"/>
</dbReference>